<dbReference type="InterPro" id="IPR002139">
    <property type="entry name" value="Ribo/fructo_kinase"/>
</dbReference>
<dbReference type="PROSITE" id="PS00584">
    <property type="entry name" value="PFKB_KINASES_2"/>
    <property type="match status" value="1"/>
</dbReference>
<keyword evidence="12" id="KW-0963">Cytoplasm</keyword>
<feature type="binding site" evidence="12">
    <location>
        <position position="299"/>
    </location>
    <ligand>
        <name>K(+)</name>
        <dbReference type="ChEBI" id="CHEBI:29103"/>
    </ligand>
</feature>
<dbReference type="GO" id="GO:0004747">
    <property type="term" value="F:ribokinase activity"/>
    <property type="evidence" value="ECO:0007669"/>
    <property type="project" value="UniProtKB-EC"/>
</dbReference>
<feature type="binding site" evidence="12">
    <location>
        <position position="297"/>
    </location>
    <ligand>
        <name>K(+)</name>
        <dbReference type="ChEBI" id="CHEBI:29103"/>
    </ligand>
</feature>
<evidence type="ECO:0000256" key="7">
    <source>
        <dbReference type="ARBA" id="ARBA00022777"/>
    </source>
</evidence>
<comment type="similarity">
    <text evidence="12">Belongs to the carbohydrate kinase PfkB family. Ribokinase subfamily.</text>
</comment>
<proteinExistence type="inferred from homology"/>
<comment type="caution">
    <text evidence="12">Lacks conserved residue(s) required for the propagation of feature annotation.</text>
</comment>
<evidence type="ECO:0000259" key="13">
    <source>
        <dbReference type="Pfam" id="PF00294"/>
    </source>
</evidence>
<accession>A0ABZ1CIJ6</accession>
<reference evidence="14 15" key="1">
    <citation type="submission" date="2021-08" db="EMBL/GenBank/DDBJ databases">
        <authorList>
            <person name="Zhang D."/>
            <person name="Zhang A."/>
            <person name="Wang L."/>
        </authorList>
    </citation>
    <scope>NUCLEOTIDE SEQUENCE [LARGE SCALE GENOMIC DNA]</scope>
    <source>
        <strain evidence="14 15">WL0086</strain>
    </source>
</reference>
<feature type="domain" description="Carbohydrate kinase PfkB" evidence="13">
    <location>
        <begin position="5"/>
        <end position="307"/>
    </location>
</feature>
<feature type="binding site" evidence="12">
    <location>
        <begin position="231"/>
        <end position="236"/>
    </location>
    <ligand>
        <name>ATP</name>
        <dbReference type="ChEBI" id="CHEBI:30616"/>
    </ligand>
</feature>
<dbReference type="InterPro" id="IPR011877">
    <property type="entry name" value="Ribokinase"/>
</dbReference>
<feature type="binding site" evidence="12">
    <location>
        <position position="294"/>
    </location>
    <ligand>
        <name>K(+)</name>
        <dbReference type="ChEBI" id="CHEBI:29103"/>
    </ligand>
</feature>
<keyword evidence="10 12" id="KW-0630">Potassium</keyword>
<evidence type="ECO:0000256" key="6">
    <source>
        <dbReference type="ARBA" id="ARBA00022741"/>
    </source>
</evidence>
<organism evidence="14 15">
    <name type="scientific">Actomonas aquatica</name>
    <dbReference type="NCBI Taxonomy" id="2866162"/>
    <lineage>
        <taxon>Bacteria</taxon>
        <taxon>Pseudomonadati</taxon>
        <taxon>Verrucomicrobiota</taxon>
        <taxon>Opitutia</taxon>
        <taxon>Opitutales</taxon>
        <taxon>Opitutaceae</taxon>
        <taxon>Actomonas</taxon>
    </lineage>
</organism>
<comment type="catalytic activity">
    <reaction evidence="12">
        <text>D-ribose + ATP = D-ribose 5-phosphate + ADP + H(+)</text>
        <dbReference type="Rhea" id="RHEA:13697"/>
        <dbReference type="ChEBI" id="CHEBI:15378"/>
        <dbReference type="ChEBI" id="CHEBI:30616"/>
        <dbReference type="ChEBI" id="CHEBI:47013"/>
        <dbReference type="ChEBI" id="CHEBI:78346"/>
        <dbReference type="ChEBI" id="CHEBI:456216"/>
        <dbReference type="EC" id="2.7.1.15"/>
    </reaction>
</comment>
<feature type="active site" description="Proton acceptor" evidence="12">
    <location>
        <position position="263"/>
    </location>
</feature>
<feature type="binding site" evidence="12">
    <location>
        <position position="257"/>
    </location>
    <ligand>
        <name>K(+)</name>
        <dbReference type="ChEBI" id="CHEBI:29103"/>
    </ligand>
</feature>
<comment type="subcellular location">
    <subcellularLocation>
        <location evidence="12">Cytoplasm</location>
    </subcellularLocation>
</comment>
<evidence type="ECO:0000256" key="8">
    <source>
        <dbReference type="ARBA" id="ARBA00022840"/>
    </source>
</evidence>
<comment type="activity regulation">
    <text evidence="12">Activated by a monovalent cation that binds near, but not in, the active site. The most likely occupant of the site in vivo is potassium. Ion binding induces a conformational change that may alter substrate affinity.</text>
</comment>
<dbReference type="EMBL" id="CP139781">
    <property type="protein sequence ID" value="WRQ90060.1"/>
    <property type="molecule type" value="Genomic_DNA"/>
</dbReference>
<dbReference type="Proteomes" id="UP000738431">
    <property type="component" value="Chromosome"/>
</dbReference>
<comment type="similarity">
    <text evidence="1">Belongs to the carbohydrate kinase pfkB family.</text>
</comment>
<reference evidence="14 15" key="2">
    <citation type="submission" date="2023-12" db="EMBL/GenBank/DDBJ databases">
        <title>Description of an unclassified Opitutus bacterium of Verrucomicrobiota.</title>
        <authorList>
            <person name="Zhang D.-F."/>
        </authorList>
    </citation>
    <scope>NUCLEOTIDE SEQUENCE [LARGE SCALE GENOMIC DNA]</scope>
    <source>
        <strain evidence="14 15">WL0086</strain>
    </source>
</reference>
<protein>
    <recommendedName>
        <fullName evidence="3 12">Ribokinase</fullName>
        <shortName evidence="12">RK</shortName>
        <ecNumber evidence="2 12">2.7.1.15</ecNumber>
    </recommendedName>
</protein>
<dbReference type="InterPro" id="IPR011611">
    <property type="entry name" value="PfkB_dom"/>
</dbReference>
<dbReference type="PANTHER" id="PTHR10584">
    <property type="entry name" value="SUGAR KINASE"/>
    <property type="match status" value="1"/>
</dbReference>
<feature type="binding site" evidence="12">
    <location>
        <position position="263"/>
    </location>
    <ligand>
        <name>substrate</name>
    </ligand>
</feature>
<dbReference type="InterPro" id="IPR029056">
    <property type="entry name" value="Ribokinase-like"/>
</dbReference>
<sequence>MTAPQVVVVGSYVTDLCFNCAHFPRPGETLAGTSRTGPGGKGSNQAVAAARAGAPTLYVGAIGNDAFGREAQAFYEAEGIPAHWAIKPKQPTGAAAILVNAEGQNQIIVALAANLHLRRDDLPIDAIDGARIVIAQLEADLPATTHALKLGRTAGALTVLNPAPLRPDFQPAMLKHVDILIPNETEFVELINRLGHQPGQKPLTAKALLKLAPAKLHALCGTLGVPVVIVTLGQRGCFISRADGYLEIPAFTVDAVDTTGAGDAFVGGFAAGLLEHEGDLAAAARHGCAVAALSVTKPGTAPSMPTRTAVSRFLKKHPA</sequence>
<dbReference type="PANTHER" id="PTHR10584:SF166">
    <property type="entry name" value="RIBOKINASE"/>
    <property type="match status" value="1"/>
</dbReference>
<evidence type="ECO:0000256" key="5">
    <source>
        <dbReference type="ARBA" id="ARBA00022723"/>
    </source>
</evidence>
<evidence type="ECO:0000256" key="1">
    <source>
        <dbReference type="ARBA" id="ARBA00005380"/>
    </source>
</evidence>
<evidence type="ECO:0000256" key="9">
    <source>
        <dbReference type="ARBA" id="ARBA00022842"/>
    </source>
</evidence>
<dbReference type="RefSeq" id="WP_221032016.1">
    <property type="nucleotide sequence ID" value="NZ_CP139781.1"/>
</dbReference>
<evidence type="ECO:0000256" key="10">
    <source>
        <dbReference type="ARBA" id="ARBA00022958"/>
    </source>
</evidence>
<evidence type="ECO:0000256" key="4">
    <source>
        <dbReference type="ARBA" id="ARBA00022679"/>
    </source>
</evidence>
<dbReference type="InterPro" id="IPR002173">
    <property type="entry name" value="Carboh/pur_kinase_PfkB_CS"/>
</dbReference>
<keyword evidence="6 12" id="KW-0547">Nucleotide-binding</keyword>
<dbReference type="Gene3D" id="3.40.1190.20">
    <property type="match status" value="1"/>
</dbReference>
<feature type="binding site" evidence="12">
    <location>
        <position position="138"/>
    </location>
    <ligand>
        <name>substrate</name>
    </ligand>
</feature>
<evidence type="ECO:0000313" key="15">
    <source>
        <dbReference type="Proteomes" id="UP000738431"/>
    </source>
</evidence>
<dbReference type="Pfam" id="PF00294">
    <property type="entry name" value="PfkB"/>
    <property type="match status" value="1"/>
</dbReference>
<comment type="subunit">
    <text evidence="12">Homodimer.</text>
</comment>
<dbReference type="HAMAP" id="MF_01987">
    <property type="entry name" value="Ribokinase"/>
    <property type="match status" value="1"/>
</dbReference>
<keyword evidence="9 12" id="KW-0460">Magnesium</keyword>
<keyword evidence="15" id="KW-1185">Reference proteome</keyword>
<feature type="binding site" evidence="12">
    <location>
        <position position="303"/>
    </location>
    <ligand>
        <name>K(+)</name>
        <dbReference type="ChEBI" id="CHEBI:29103"/>
    </ligand>
</feature>
<feature type="binding site" evidence="12">
    <location>
        <begin position="40"/>
        <end position="44"/>
    </location>
    <ligand>
        <name>substrate</name>
    </ligand>
</feature>
<dbReference type="CDD" id="cd01174">
    <property type="entry name" value="ribokinase"/>
    <property type="match status" value="1"/>
</dbReference>
<comment type="pathway">
    <text evidence="12">Carbohydrate metabolism; D-ribose degradation; D-ribose 5-phosphate from beta-D-ribopyranose: step 2/2.</text>
</comment>
<evidence type="ECO:0000313" key="14">
    <source>
        <dbReference type="EMBL" id="WRQ90060.1"/>
    </source>
</evidence>
<keyword evidence="5 12" id="KW-0479">Metal-binding</keyword>
<keyword evidence="11 12" id="KW-0119">Carbohydrate metabolism</keyword>
<feature type="binding site" evidence="12">
    <location>
        <position position="259"/>
    </location>
    <ligand>
        <name>K(+)</name>
        <dbReference type="ChEBI" id="CHEBI:29103"/>
    </ligand>
</feature>
<evidence type="ECO:0000256" key="3">
    <source>
        <dbReference type="ARBA" id="ARBA00016943"/>
    </source>
</evidence>
<feature type="binding site" evidence="12">
    <location>
        <position position="183"/>
    </location>
    <ligand>
        <name>ATP</name>
        <dbReference type="ChEBI" id="CHEBI:30616"/>
    </ligand>
</feature>
<dbReference type="PRINTS" id="PR00990">
    <property type="entry name" value="RIBOKINASE"/>
</dbReference>
<evidence type="ECO:0000256" key="11">
    <source>
        <dbReference type="ARBA" id="ARBA00023277"/>
    </source>
</evidence>
<gene>
    <name evidence="12" type="primary">rbsK</name>
    <name evidence="14" type="ORF">K1X11_011630</name>
</gene>
<comment type="function">
    <text evidence="12">Catalyzes the phosphorylation of ribose at O-5 in a reaction requiring ATP and magnesium. The resulting D-ribose-5-phosphate can then be used either for sythesis of nucleotides, histidine, and tryptophan, or as a component of the pentose phosphate pathway.</text>
</comment>
<comment type="cofactor">
    <cofactor evidence="12">
        <name>Mg(2+)</name>
        <dbReference type="ChEBI" id="CHEBI:18420"/>
    </cofactor>
    <text evidence="12">Requires a divalent cation, most likely magnesium in vivo, as an electrophilic catalyst to aid phosphoryl group transfer. It is the chelate of the metal and the nucleotide that is the actual substrate.</text>
</comment>
<evidence type="ECO:0000256" key="12">
    <source>
        <dbReference type="HAMAP-Rule" id="MF_01987"/>
    </source>
</evidence>
<keyword evidence="8 12" id="KW-0067">ATP-binding</keyword>
<keyword evidence="7 12" id="KW-0418">Kinase</keyword>
<dbReference type="EC" id="2.7.1.15" evidence="2 12"/>
<evidence type="ECO:0000256" key="2">
    <source>
        <dbReference type="ARBA" id="ARBA00012035"/>
    </source>
</evidence>
<feature type="binding site" evidence="12">
    <location>
        <begin position="262"/>
        <end position="263"/>
    </location>
    <ligand>
        <name>ATP</name>
        <dbReference type="ChEBI" id="CHEBI:30616"/>
    </ligand>
</feature>
<keyword evidence="4 12" id="KW-0808">Transferase</keyword>
<name>A0ABZ1CIJ6_9BACT</name>
<dbReference type="SUPFAM" id="SSF53613">
    <property type="entry name" value="Ribokinase-like"/>
    <property type="match status" value="1"/>
</dbReference>
<feature type="binding site" evidence="12">
    <location>
        <begin position="13"/>
        <end position="15"/>
    </location>
    <ligand>
        <name>substrate</name>
    </ligand>
</feature>